<dbReference type="AlphaFoldDB" id="A4J3U1"/>
<dbReference type="STRING" id="349161.Dred_1210"/>
<name>A4J3U1_DESRM</name>
<proteinExistence type="predicted"/>
<evidence type="ECO:0000313" key="2">
    <source>
        <dbReference type="Proteomes" id="UP000001556"/>
    </source>
</evidence>
<dbReference type="HOGENOM" id="CLU_131402_0_0_9"/>
<accession>A4J3U1</accession>
<dbReference type="KEGG" id="drm:Dred_1210"/>
<sequence length="156" mass="17734">MTPLILIDKLIEFIKPVMAEFELQSNVPGVLKAPQVIPGYLGEKKPIKEQDPPDFPYVIIRYLEDEDVNTGATAKVRIYAGTYSEDTQDGWRDAVNVITKIKTALKRRSYFGPFKVEYPIKTELPEEQPYPEWVAVLNLTVTIPQVYEEGGYQVGI</sequence>
<organism evidence="1 2">
    <name type="scientific">Desulforamulus reducens (strain ATCC BAA-1160 / DSM 100696 / MI-1)</name>
    <name type="common">Desulfotomaculum reducens</name>
    <dbReference type="NCBI Taxonomy" id="349161"/>
    <lineage>
        <taxon>Bacteria</taxon>
        <taxon>Bacillati</taxon>
        <taxon>Bacillota</taxon>
        <taxon>Clostridia</taxon>
        <taxon>Eubacteriales</taxon>
        <taxon>Peptococcaceae</taxon>
        <taxon>Desulforamulus</taxon>
    </lineage>
</organism>
<dbReference type="OrthoDB" id="9802878at2"/>
<protein>
    <submittedName>
        <fullName evidence="1">Uncharacterized protein</fullName>
    </submittedName>
</protein>
<dbReference type="Proteomes" id="UP000001556">
    <property type="component" value="Chromosome"/>
</dbReference>
<reference evidence="1 2" key="1">
    <citation type="submission" date="2007-03" db="EMBL/GenBank/DDBJ databases">
        <title>Complete sequence of Desulfotomaculum reducens MI-1.</title>
        <authorList>
            <consortium name="US DOE Joint Genome Institute"/>
            <person name="Copeland A."/>
            <person name="Lucas S."/>
            <person name="Lapidus A."/>
            <person name="Barry K."/>
            <person name="Detter J.C."/>
            <person name="Glavina del Rio T."/>
            <person name="Hammon N."/>
            <person name="Israni S."/>
            <person name="Dalin E."/>
            <person name="Tice H."/>
            <person name="Pitluck S."/>
            <person name="Sims D."/>
            <person name="Brettin T."/>
            <person name="Bruce D."/>
            <person name="Han C."/>
            <person name="Tapia R."/>
            <person name="Schmutz J."/>
            <person name="Larimer F."/>
            <person name="Land M."/>
            <person name="Hauser L."/>
            <person name="Kyrpides N."/>
            <person name="Kim E."/>
            <person name="Tebo B.M."/>
            <person name="Richardson P."/>
        </authorList>
    </citation>
    <scope>NUCLEOTIDE SEQUENCE [LARGE SCALE GENOMIC DNA]</scope>
    <source>
        <strain evidence="1 2">MI-1</strain>
    </source>
</reference>
<keyword evidence="2" id="KW-1185">Reference proteome</keyword>
<gene>
    <name evidence="1" type="ordered locus">Dred_1210</name>
</gene>
<dbReference type="RefSeq" id="WP_011877570.1">
    <property type="nucleotide sequence ID" value="NC_009253.1"/>
</dbReference>
<dbReference type="EMBL" id="CP000612">
    <property type="protein sequence ID" value="ABO49744.1"/>
    <property type="molecule type" value="Genomic_DNA"/>
</dbReference>
<dbReference type="eggNOG" id="ENOG5032XTU">
    <property type="taxonomic scope" value="Bacteria"/>
</dbReference>
<evidence type="ECO:0000313" key="1">
    <source>
        <dbReference type="EMBL" id="ABO49744.1"/>
    </source>
</evidence>